<evidence type="ECO:0000313" key="2">
    <source>
        <dbReference type="EMBL" id="QHT88691.1"/>
    </source>
</evidence>
<dbReference type="AlphaFoldDB" id="A0A6C0I6S0"/>
<accession>A0A6C0I6S0</accession>
<name>A0A6C0I6S0_9ZZZZ</name>
<feature type="region of interest" description="Disordered" evidence="1">
    <location>
        <begin position="81"/>
        <end position="110"/>
    </location>
</feature>
<proteinExistence type="predicted"/>
<dbReference type="EMBL" id="MN740121">
    <property type="protein sequence ID" value="QHT88691.1"/>
    <property type="molecule type" value="Genomic_DNA"/>
</dbReference>
<protein>
    <submittedName>
        <fullName evidence="2">Uncharacterized protein</fullName>
    </submittedName>
</protein>
<evidence type="ECO:0000256" key="1">
    <source>
        <dbReference type="SAM" id="MobiDB-lite"/>
    </source>
</evidence>
<organism evidence="2">
    <name type="scientific">viral metagenome</name>
    <dbReference type="NCBI Taxonomy" id="1070528"/>
    <lineage>
        <taxon>unclassified sequences</taxon>
        <taxon>metagenomes</taxon>
        <taxon>organismal metagenomes</taxon>
    </lineage>
</organism>
<feature type="compositionally biased region" description="Basic residues" evidence="1">
    <location>
        <begin position="83"/>
        <end position="110"/>
    </location>
</feature>
<reference evidence="2" key="1">
    <citation type="journal article" date="2020" name="Nature">
        <title>Giant virus diversity and host interactions through global metagenomics.</title>
        <authorList>
            <person name="Schulz F."/>
            <person name="Roux S."/>
            <person name="Paez-Espino D."/>
            <person name="Jungbluth S."/>
            <person name="Walsh D.A."/>
            <person name="Denef V.J."/>
            <person name="McMahon K.D."/>
            <person name="Konstantinidis K.T."/>
            <person name="Eloe-Fadrosh E.A."/>
            <person name="Kyrpides N.C."/>
            <person name="Woyke T."/>
        </authorList>
    </citation>
    <scope>NUCLEOTIDE SEQUENCE</scope>
    <source>
        <strain evidence="2">GVMAG-M-3300023184-51</strain>
    </source>
</reference>
<sequence length="110" mass="13158">MPFEVGDDIVNNNDETYLVEKVEVIRLPPESPGDQGDIARYHYDIKRYTTGQKIKVNILVEEDPYNNQDIRGVTWNKVIARGVKQKKTRRRKSNKKRQTKRKRQYIKRRQ</sequence>